<evidence type="ECO:0000313" key="2">
    <source>
        <dbReference type="Proteomes" id="UP000318478"/>
    </source>
</evidence>
<name>A0A5C5YR11_9BACT</name>
<accession>A0A5C5YR11</accession>
<proteinExistence type="predicted"/>
<dbReference type="Gene3D" id="2.170.16.10">
    <property type="entry name" value="Hedgehog/Intein (Hint) domain"/>
    <property type="match status" value="1"/>
</dbReference>
<keyword evidence="2" id="KW-1185">Reference proteome</keyword>
<dbReference type="RefSeq" id="WP_146586327.1">
    <property type="nucleotide sequence ID" value="NZ_SJPO01000004.1"/>
</dbReference>
<dbReference type="EMBL" id="SJPO01000004">
    <property type="protein sequence ID" value="TWT77303.1"/>
    <property type="molecule type" value="Genomic_DNA"/>
</dbReference>
<evidence type="ECO:0000313" key="1">
    <source>
        <dbReference type="EMBL" id="TWT77303.1"/>
    </source>
</evidence>
<dbReference type="Proteomes" id="UP000318478">
    <property type="component" value="Unassembled WGS sequence"/>
</dbReference>
<dbReference type="SUPFAM" id="SSF51294">
    <property type="entry name" value="Hedgehog/intein (Hint) domain"/>
    <property type="match status" value="1"/>
</dbReference>
<dbReference type="OrthoDB" id="271912at2"/>
<dbReference type="AlphaFoldDB" id="A0A5C5YR11"/>
<comment type="caution">
    <text evidence="1">The sequence shown here is derived from an EMBL/GenBank/DDBJ whole genome shotgun (WGS) entry which is preliminary data.</text>
</comment>
<reference evidence="1 2" key="1">
    <citation type="submission" date="2019-02" db="EMBL/GenBank/DDBJ databases">
        <title>Deep-cultivation of Planctomycetes and their phenomic and genomic characterization uncovers novel biology.</title>
        <authorList>
            <person name="Wiegand S."/>
            <person name="Jogler M."/>
            <person name="Boedeker C."/>
            <person name="Pinto D."/>
            <person name="Vollmers J."/>
            <person name="Rivas-Marin E."/>
            <person name="Kohn T."/>
            <person name="Peeters S.H."/>
            <person name="Heuer A."/>
            <person name="Rast P."/>
            <person name="Oberbeckmann S."/>
            <person name="Bunk B."/>
            <person name="Jeske O."/>
            <person name="Meyerdierks A."/>
            <person name="Storesund J.E."/>
            <person name="Kallscheuer N."/>
            <person name="Luecker S."/>
            <person name="Lage O.M."/>
            <person name="Pohl T."/>
            <person name="Merkel B.J."/>
            <person name="Hornburger P."/>
            <person name="Mueller R.-W."/>
            <person name="Bruemmer F."/>
            <person name="Labrenz M."/>
            <person name="Spormann A.M."/>
            <person name="Op Den Camp H."/>
            <person name="Overmann J."/>
            <person name="Amann R."/>
            <person name="Jetten M.S.M."/>
            <person name="Mascher T."/>
            <person name="Medema M.H."/>
            <person name="Devos D.P."/>
            <person name="Kaster A.-K."/>
            <person name="Ovreas L."/>
            <person name="Rohde M."/>
            <person name="Galperin M.Y."/>
            <person name="Jogler C."/>
        </authorList>
    </citation>
    <scope>NUCLEOTIDE SEQUENCE [LARGE SCALE GENOMIC DNA]</scope>
    <source>
        <strain evidence="1 2">Pla123a</strain>
    </source>
</reference>
<gene>
    <name evidence="1" type="ORF">Pla123a_19610</name>
</gene>
<sequence>MPSRIRDLLIVASLLTASALFLWRGSAQPPSAERVVSVTPASLSSEPQYEPVPQAIETITVGQRMWIGENPSAERDHRVGADITAPSEWRQMTLRCPKRDGTLADVVMLRPVNWLTERQVRPGGKVQIDVPECGISGLADVLAVGPCPEIAQGPGRVVTATFHHHAASTIYVAIEGVAEPIGTTPNHPFWSEAKQAFVRADQLSPGDEVRTLDGTACVLSLGPRGPPEPVYNLEVQFEHVYRIGDAGVLVHNGTPENCFDWARRKQSEIGGSVVRIDSPNPTRGKIPLPKYDADQYEHAVLVKGGKAYDPLHPEGIPARDYFDQVRKLNGYRSLGEARRNLGIRKN</sequence>
<dbReference type="Pfam" id="PF07591">
    <property type="entry name" value="PT-HINT"/>
    <property type="match status" value="1"/>
</dbReference>
<protein>
    <recommendedName>
        <fullName evidence="3">Intein C-terminal splicing domain-containing protein</fullName>
    </recommendedName>
</protein>
<dbReference type="InterPro" id="IPR036844">
    <property type="entry name" value="Hint_dom_sf"/>
</dbReference>
<evidence type="ECO:0008006" key="3">
    <source>
        <dbReference type="Google" id="ProtNLM"/>
    </source>
</evidence>
<organism evidence="1 2">
    <name type="scientific">Posidoniimonas polymericola</name>
    <dbReference type="NCBI Taxonomy" id="2528002"/>
    <lineage>
        <taxon>Bacteria</taxon>
        <taxon>Pseudomonadati</taxon>
        <taxon>Planctomycetota</taxon>
        <taxon>Planctomycetia</taxon>
        <taxon>Pirellulales</taxon>
        <taxon>Lacipirellulaceae</taxon>
        <taxon>Posidoniimonas</taxon>
    </lineage>
</organism>